<name>A0A7V8K7U2_9GAMM</name>
<proteinExistence type="predicted"/>
<keyword evidence="1" id="KW-0378">Hydrolase</keyword>
<dbReference type="NCBIfam" id="TIGR01509">
    <property type="entry name" value="HAD-SF-IA-v3"/>
    <property type="match status" value="1"/>
</dbReference>
<dbReference type="EMBL" id="MWIP01000003">
    <property type="protein sequence ID" value="KAF1687299.1"/>
    <property type="molecule type" value="Genomic_DNA"/>
</dbReference>
<dbReference type="InterPro" id="IPR036412">
    <property type="entry name" value="HAD-like_sf"/>
</dbReference>
<dbReference type="PANTHER" id="PTHR43611:SF3">
    <property type="entry name" value="FLAVIN MONONUCLEOTIDE HYDROLASE 1, CHLOROPLATIC"/>
    <property type="match status" value="1"/>
</dbReference>
<dbReference type="Pfam" id="PF00702">
    <property type="entry name" value="Hydrolase"/>
    <property type="match status" value="1"/>
</dbReference>
<dbReference type="SUPFAM" id="SSF56784">
    <property type="entry name" value="HAD-like"/>
    <property type="match status" value="1"/>
</dbReference>
<dbReference type="AlphaFoldDB" id="A0A7V8K7U2"/>
<dbReference type="PRINTS" id="PR00413">
    <property type="entry name" value="HADHALOGNASE"/>
</dbReference>
<dbReference type="Gene3D" id="1.10.150.240">
    <property type="entry name" value="Putative phosphatase, domain 2"/>
    <property type="match status" value="1"/>
</dbReference>
<accession>A0A7V8K7U2</accession>
<organism evidence="1 2">
    <name type="scientific">Pseudoxanthomonas broegbernensis</name>
    <dbReference type="NCBI Taxonomy" id="83619"/>
    <lineage>
        <taxon>Bacteria</taxon>
        <taxon>Pseudomonadati</taxon>
        <taxon>Pseudomonadota</taxon>
        <taxon>Gammaproteobacteria</taxon>
        <taxon>Lysobacterales</taxon>
        <taxon>Lysobacteraceae</taxon>
        <taxon>Pseudoxanthomonas</taxon>
    </lineage>
</organism>
<dbReference type="RefSeq" id="WP_162310317.1">
    <property type="nucleotide sequence ID" value="NZ_JACHGU010000005.1"/>
</dbReference>
<dbReference type="Gene3D" id="3.40.50.1000">
    <property type="entry name" value="HAD superfamily/HAD-like"/>
    <property type="match status" value="1"/>
</dbReference>
<dbReference type="Proteomes" id="UP000462066">
    <property type="component" value="Unassembled WGS sequence"/>
</dbReference>
<dbReference type="InterPro" id="IPR023198">
    <property type="entry name" value="PGP-like_dom2"/>
</dbReference>
<evidence type="ECO:0000313" key="2">
    <source>
        <dbReference type="Proteomes" id="UP000462066"/>
    </source>
</evidence>
<dbReference type="InterPro" id="IPR023214">
    <property type="entry name" value="HAD_sf"/>
</dbReference>
<evidence type="ECO:0000313" key="1">
    <source>
        <dbReference type="EMBL" id="KAF1687299.1"/>
    </source>
</evidence>
<dbReference type="SFLD" id="SFLDS00003">
    <property type="entry name" value="Haloacid_Dehalogenase"/>
    <property type="match status" value="1"/>
</dbReference>
<dbReference type="PANTHER" id="PTHR43611">
    <property type="entry name" value="ALPHA-D-GLUCOSE 1-PHOSPHATE PHOSPHATASE"/>
    <property type="match status" value="1"/>
</dbReference>
<dbReference type="InterPro" id="IPR006439">
    <property type="entry name" value="HAD-SF_hydro_IA"/>
</dbReference>
<keyword evidence="2" id="KW-1185">Reference proteome</keyword>
<reference evidence="1 2" key="1">
    <citation type="submission" date="2017-10" db="EMBL/GenBank/DDBJ databases">
        <title>Whole genome sequencing of Pseudoxanthomonas broegbernensis DSM 12573(T).</title>
        <authorList>
            <person name="Kumar S."/>
            <person name="Bansal K."/>
            <person name="Kaur A."/>
            <person name="Patil P."/>
            <person name="Sharma S."/>
            <person name="Patil P.B."/>
        </authorList>
    </citation>
    <scope>NUCLEOTIDE SEQUENCE [LARGE SCALE GENOMIC DNA]</scope>
    <source>
        <strain evidence="1 2">DSM 12573</strain>
    </source>
</reference>
<dbReference type="GO" id="GO:0016787">
    <property type="term" value="F:hydrolase activity"/>
    <property type="evidence" value="ECO:0007669"/>
    <property type="project" value="UniProtKB-KW"/>
</dbReference>
<comment type="caution">
    <text evidence="1">The sequence shown here is derived from an EMBL/GenBank/DDBJ whole genome shotgun (WGS) entry which is preliminary data.</text>
</comment>
<gene>
    <name evidence="1" type="ORF">B1992_04790</name>
</gene>
<dbReference type="SFLD" id="SFLDG01129">
    <property type="entry name" value="C1.5:_HAD__Beta-PGM__Phosphata"/>
    <property type="match status" value="1"/>
</dbReference>
<sequence>MRPRIGQVLFDFDGVLARYRRERRIAHLAAHAGAGFARVREVLFESGLEARYDAGQVDTGDYLRALGEGIGAPVDETAWLAARLAGTDPDPRALARVAALDPALALGVLTNNGVLMARAIPQAVGSLYPRLEGRVLCSGRLGLRKPDPRVFRRALDRLGWDAASTLFVDDLFVNVQGARKAGLQADSVADARALGRVLKRYGLVHPP</sequence>
<protein>
    <submittedName>
        <fullName evidence="1">Hydrolase</fullName>
    </submittedName>
</protein>